<proteinExistence type="predicted"/>
<name>A0A1L8WPK3_9ENTE</name>
<evidence type="ECO:0000313" key="3">
    <source>
        <dbReference type="Proteomes" id="UP000182152"/>
    </source>
</evidence>
<keyword evidence="1" id="KW-1133">Transmembrane helix</keyword>
<gene>
    <name evidence="2" type="ORF">RV14_GL001947</name>
</gene>
<protein>
    <recommendedName>
        <fullName evidence="4">ABC transporter permease</fullName>
    </recommendedName>
</protein>
<reference evidence="2 3" key="1">
    <citation type="submission" date="2014-12" db="EMBL/GenBank/DDBJ databases">
        <title>Draft genome sequences of 29 type strains of Enterococci.</title>
        <authorList>
            <person name="Zhong Z."/>
            <person name="Sun Z."/>
            <person name="Liu W."/>
            <person name="Zhang W."/>
            <person name="Zhang H."/>
        </authorList>
    </citation>
    <scope>NUCLEOTIDE SEQUENCE [LARGE SCALE GENOMIC DNA]</scope>
    <source>
        <strain evidence="2 3">DSM 15687</strain>
    </source>
</reference>
<feature type="transmembrane region" description="Helical" evidence="1">
    <location>
        <begin position="7"/>
        <end position="29"/>
    </location>
</feature>
<accession>A0A1L8WPK3</accession>
<sequence length="225" mass="25171">MKVDCKHYLGIAFLIPVVVLAFLYFFASIPHFDPTVQISDSEIASYSFILNMAFLLNSAGFIFLGATMLGKLIIESYSNKNIYLTLSYPVSRERIFFSKLGIVCLLGSILSALSLAIIDIVFLSAEKILPLVHDQLNIYLLVKQIPMIFLSILLVPAIDTCSLWIGWKKRSIALTFFSSLVLFSLVGNSASLGTNTLFYIFTIFYFFGALFSSLSLVNQVKRIEI</sequence>
<organism evidence="2 3">
    <name type="scientific">Enterococcus ratti</name>
    <dbReference type="NCBI Taxonomy" id="150033"/>
    <lineage>
        <taxon>Bacteria</taxon>
        <taxon>Bacillati</taxon>
        <taxon>Bacillota</taxon>
        <taxon>Bacilli</taxon>
        <taxon>Lactobacillales</taxon>
        <taxon>Enterococcaceae</taxon>
        <taxon>Enterococcus</taxon>
    </lineage>
</organism>
<feature type="transmembrane region" description="Helical" evidence="1">
    <location>
        <begin position="49"/>
        <end position="74"/>
    </location>
</feature>
<feature type="transmembrane region" description="Helical" evidence="1">
    <location>
        <begin position="197"/>
        <end position="217"/>
    </location>
</feature>
<keyword evidence="1" id="KW-0472">Membrane</keyword>
<feature type="transmembrane region" description="Helical" evidence="1">
    <location>
        <begin position="145"/>
        <end position="165"/>
    </location>
</feature>
<comment type="caution">
    <text evidence="2">The sequence shown here is derived from an EMBL/GenBank/DDBJ whole genome shotgun (WGS) entry which is preliminary data.</text>
</comment>
<keyword evidence="3" id="KW-1185">Reference proteome</keyword>
<evidence type="ECO:0008006" key="4">
    <source>
        <dbReference type="Google" id="ProtNLM"/>
    </source>
</evidence>
<feature type="transmembrane region" description="Helical" evidence="1">
    <location>
        <begin position="95"/>
        <end position="125"/>
    </location>
</feature>
<evidence type="ECO:0000313" key="2">
    <source>
        <dbReference type="EMBL" id="OJG82945.1"/>
    </source>
</evidence>
<dbReference type="AlphaFoldDB" id="A0A1L8WPK3"/>
<dbReference type="STRING" id="150033.RV14_GL001947"/>
<dbReference type="Proteomes" id="UP000182152">
    <property type="component" value="Unassembled WGS sequence"/>
</dbReference>
<dbReference type="EMBL" id="JXLB01000006">
    <property type="protein sequence ID" value="OJG82945.1"/>
    <property type="molecule type" value="Genomic_DNA"/>
</dbReference>
<evidence type="ECO:0000256" key="1">
    <source>
        <dbReference type="SAM" id="Phobius"/>
    </source>
</evidence>
<feature type="transmembrane region" description="Helical" evidence="1">
    <location>
        <begin position="172"/>
        <end position="191"/>
    </location>
</feature>
<keyword evidence="1" id="KW-0812">Transmembrane</keyword>